<reference evidence="5" key="1">
    <citation type="submission" date="2016-08" db="EMBL/GenBank/DDBJ databases">
        <authorList>
            <person name="Seilhamer J.J."/>
        </authorList>
    </citation>
    <scope>NUCLEOTIDE SEQUENCE</scope>
    <source>
        <strain evidence="5">86</strain>
    </source>
</reference>
<dbReference type="InterPro" id="IPR025991">
    <property type="entry name" value="Chemoreceptor_zinc-bind_dom"/>
</dbReference>
<dbReference type="GO" id="GO:0016020">
    <property type="term" value="C:membrane"/>
    <property type="evidence" value="ECO:0007669"/>
    <property type="project" value="InterPro"/>
</dbReference>
<feature type="domain" description="Methyl-accepting transducer" evidence="4">
    <location>
        <begin position="73"/>
        <end position="323"/>
    </location>
</feature>
<evidence type="ECO:0000256" key="3">
    <source>
        <dbReference type="PROSITE-ProRule" id="PRU00284"/>
    </source>
</evidence>
<proteinExistence type="inferred from homology"/>
<evidence type="ECO:0000256" key="2">
    <source>
        <dbReference type="ARBA" id="ARBA00029447"/>
    </source>
</evidence>
<dbReference type="GO" id="GO:0004888">
    <property type="term" value="F:transmembrane signaling receptor activity"/>
    <property type="evidence" value="ECO:0007669"/>
    <property type="project" value="InterPro"/>
</dbReference>
<accession>A0A212LPF3</accession>
<dbReference type="AlphaFoldDB" id="A0A212LPF3"/>
<dbReference type="InterPro" id="IPR004089">
    <property type="entry name" value="MCPsignal_dom"/>
</dbReference>
<evidence type="ECO:0000313" key="5">
    <source>
        <dbReference type="EMBL" id="SCM79438.1"/>
    </source>
</evidence>
<dbReference type="Pfam" id="PF00015">
    <property type="entry name" value="MCPsignal"/>
    <property type="match status" value="1"/>
</dbReference>
<dbReference type="RefSeq" id="WP_288183536.1">
    <property type="nucleotide sequence ID" value="NZ_LT608335.1"/>
</dbReference>
<dbReference type="SMART" id="SM00283">
    <property type="entry name" value="MA"/>
    <property type="match status" value="1"/>
</dbReference>
<name>A0A212LPF3_9FIRM</name>
<dbReference type="EMBL" id="FMJE01000002">
    <property type="protein sequence ID" value="SCM79438.1"/>
    <property type="molecule type" value="Genomic_DNA"/>
</dbReference>
<dbReference type="PANTHER" id="PTHR32089:SF112">
    <property type="entry name" value="LYSOZYME-LIKE PROTEIN-RELATED"/>
    <property type="match status" value="1"/>
</dbReference>
<protein>
    <submittedName>
        <fullName evidence="5">Methyl-accepting chemotaxis protein</fullName>
    </submittedName>
</protein>
<dbReference type="InterPro" id="IPR004090">
    <property type="entry name" value="Chemotax_Me-accpt_rcpt"/>
</dbReference>
<dbReference type="Pfam" id="PF13682">
    <property type="entry name" value="CZB"/>
    <property type="match status" value="1"/>
</dbReference>
<dbReference type="Gene3D" id="1.20.120.30">
    <property type="entry name" value="Aspartate receptor, ligand-binding domain"/>
    <property type="match status" value="1"/>
</dbReference>
<comment type="similarity">
    <text evidence="2">Belongs to the methyl-accepting chemotaxis (MCP) protein family.</text>
</comment>
<gene>
    <name evidence="5" type="ORF">KL86SPO_20568</name>
</gene>
<dbReference type="SUPFAM" id="SSF58104">
    <property type="entry name" value="Methyl-accepting chemotaxis protein (MCP) signaling domain"/>
    <property type="match status" value="1"/>
</dbReference>
<dbReference type="PRINTS" id="PR00260">
    <property type="entry name" value="CHEMTRNSDUCR"/>
</dbReference>
<evidence type="ECO:0000256" key="1">
    <source>
        <dbReference type="ARBA" id="ARBA00023224"/>
    </source>
</evidence>
<dbReference type="GO" id="GO:0006935">
    <property type="term" value="P:chemotaxis"/>
    <property type="evidence" value="ECO:0007669"/>
    <property type="project" value="InterPro"/>
</dbReference>
<sequence>MNFFKKAAPCDEALCIIKNVEDRLNGRTVEQLVVDYPIHKTMLKHFDRLLANEEKMSVSSKKMLGSISSLSDFDVKMTHSANKLIAFAQNMSALSESNLSIVEEITASMNEVNETISHTSATMHQLSESSNELIRKNDESMGQLQEVNTLKENVVKDTTTMSEQIAHLVEMADKVSEIVNGVEAIAEQTNLLALNASIEAARAGEFGRGFAVVANEIRKLADSTKMNLDDMRVFVNNIHQAASGTKESLNHTLASTGNMNEQLDMISDTIKDNVFMLKDTIKDVDKISESMLDIREAAKQVNQAMNLSAQDAEKLHEMTQIIHGDAMESADNAKQITKIDEDLSEIVRIMITSLNGGMHAISNEELTRNLLKAKEAHGNWMKNLQRIVEEMKTYPIQTDSRRCAFGHFYHAMHITHPDIVKEWSAIDSVHHELHSMGIKVVDAVNAKNANQANTFYAQAKKMSEEIFAHIDNTIKAIEKNSKLGIEVLKAGK</sequence>
<keyword evidence="1 3" id="KW-0807">Transducer</keyword>
<organism evidence="5">
    <name type="scientific">uncultured Sporomusa sp</name>
    <dbReference type="NCBI Taxonomy" id="307249"/>
    <lineage>
        <taxon>Bacteria</taxon>
        <taxon>Bacillati</taxon>
        <taxon>Bacillota</taxon>
        <taxon>Negativicutes</taxon>
        <taxon>Selenomonadales</taxon>
        <taxon>Sporomusaceae</taxon>
        <taxon>Sporomusa</taxon>
        <taxon>environmental samples</taxon>
    </lineage>
</organism>
<dbReference type="PANTHER" id="PTHR32089">
    <property type="entry name" value="METHYL-ACCEPTING CHEMOTAXIS PROTEIN MCPB"/>
    <property type="match status" value="1"/>
</dbReference>
<dbReference type="GO" id="GO:0007165">
    <property type="term" value="P:signal transduction"/>
    <property type="evidence" value="ECO:0007669"/>
    <property type="project" value="UniProtKB-KW"/>
</dbReference>
<dbReference type="PROSITE" id="PS50111">
    <property type="entry name" value="CHEMOTAXIS_TRANSDUC_2"/>
    <property type="match status" value="1"/>
</dbReference>
<dbReference type="Gene3D" id="1.10.287.950">
    <property type="entry name" value="Methyl-accepting chemotaxis protein"/>
    <property type="match status" value="1"/>
</dbReference>
<evidence type="ECO:0000259" key="4">
    <source>
        <dbReference type="PROSITE" id="PS50111"/>
    </source>
</evidence>